<protein>
    <submittedName>
        <fullName evidence="2">Uncharacterized protein</fullName>
    </submittedName>
</protein>
<keyword evidence="3" id="KW-1185">Reference proteome</keyword>
<evidence type="ECO:0000313" key="2">
    <source>
        <dbReference type="EMBL" id="MEQ2317010.1"/>
    </source>
</evidence>
<accession>A0ABV1AFQ1</accession>
<feature type="compositionally biased region" description="Polar residues" evidence="1">
    <location>
        <begin position="1"/>
        <end position="10"/>
    </location>
</feature>
<feature type="compositionally biased region" description="Basic residues" evidence="1">
    <location>
        <begin position="33"/>
        <end position="47"/>
    </location>
</feature>
<proteinExistence type="predicted"/>
<feature type="region of interest" description="Disordered" evidence="1">
    <location>
        <begin position="1"/>
        <end position="47"/>
    </location>
</feature>
<gene>
    <name evidence="2" type="ORF">AMECASPLE_038370</name>
</gene>
<organism evidence="2 3">
    <name type="scientific">Ameca splendens</name>
    <dbReference type="NCBI Taxonomy" id="208324"/>
    <lineage>
        <taxon>Eukaryota</taxon>
        <taxon>Metazoa</taxon>
        <taxon>Chordata</taxon>
        <taxon>Craniata</taxon>
        <taxon>Vertebrata</taxon>
        <taxon>Euteleostomi</taxon>
        <taxon>Actinopterygii</taxon>
        <taxon>Neopterygii</taxon>
        <taxon>Teleostei</taxon>
        <taxon>Neoteleostei</taxon>
        <taxon>Acanthomorphata</taxon>
        <taxon>Ovalentaria</taxon>
        <taxon>Atherinomorphae</taxon>
        <taxon>Cyprinodontiformes</taxon>
        <taxon>Goodeidae</taxon>
        <taxon>Ameca</taxon>
    </lineage>
</organism>
<reference evidence="2 3" key="1">
    <citation type="submission" date="2021-06" db="EMBL/GenBank/DDBJ databases">
        <authorList>
            <person name="Palmer J.M."/>
        </authorList>
    </citation>
    <scope>NUCLEOTIDE SEQUENCE [LARGE SCALE GENOMIC DNA]</scope>
    <source>
        <strain evidence="2 3">AS_MEX2019</strain>
        <tissue evidence="2">Muscle</tissue>
    </source>
</reference>
<sequence>MYIAQQNTNPVIKETLVRGESGSPGPQQQNKPAHPHTHARTHGPVRRVRTDRLLLQRRIRRWIHAGWFCPVRVRRRRGRGRGCSLSLSLFLFGYHGNKLKEKVTGTHVMSAQTVNRVYRNVSTKKCNQNL</sequence>
<comment type="caution">
    <text evidence="2">The sequence shown here is derived from an EMBL/GenBank/DDBJ whole genome shotgun (WGS) entry which is preliminary data.</text>
</comment>
<dbReference type="EMBL" id="JAHRIP010091672">
    <property type="protein sequence ID" value="MEQ2317010.1"/>
    <property type="molecule type" value="Genomic_DNA"/>
</dbReference>
<evidence type="ECO:0000313" key="3">
    <source>
        <dbReference type="Proteomes" id="UP001469553"/>
    </source>
</evidence>
<name>A0ABV1AFQ1_9TELE</name>
<evidence type="ECO:0000256" key="1">
    <source>
        <dbReference type="SAM" id="MobiDB-lite"/>
    </source>
</evidence>
<dbReference type="Proteomes" id="UP001469553">
    <property type="component" value="Unassembled WGS sequence"/>
</dbReference>